<keyword evidence="2" id="KW-1185">Reference proteome</keyword>
<gene>
    <name evidence="1" type="ORF">ER308_07090</name>
</gene>
<dbReference type="KEGG" id="erz:ER308_07090"/>
<dbReference type="AlphaFoldDB" id="A0A411YDQ5"/>
<reference evidence="1 2" key="1">
    <citation type="submission" date="2019-01" db="EMBL/GenBank/DDBJ databases">
        <title>Egibacter rhizosphaerae EGI 80759T.</title>
        <authorList>
            <person name="Chen D.-D."/>
            <person name="Tian Y."/>
            <person name="Jiao J.-Y."/>
            <person name="Zhang X.-T."/>
            <person name="Zhang Y.-G."/>
            <person name="Zhang Y."/>
            <person name="Xiao M."/>
            <person name="Shu W.-S."/>
            <person name="Li W.-J."/>
        </authorList>
    </citation>
    <scope>NUCLEOTIDE SEQUENCE [LARGE SCALE GENOMIC DNA]</scope>
    <source>
        <strain evidence="1 2">EGI 80759</strain>
    </source>
</reference>
<protein>
    <submittedName>
        <fullName evidence="1">Uncharacterized protein</fullName>
    </submittedName>
</protein>
<evidence type="ECO:0000313" key="1">
    <source>
        <dbReference type="EMBL" id="QBI19331.1"/>
    </source>
</evidence>
<proteinExistence type="predicted"/>
<dbReference type="Proteomes" id="UP000291469">
    <property type="component" value="Chromosome"/>
</dbReference>
<dbReference type="EMBL" id="CP036402">
    <property type="protein sequence ID" value="QBI19331.1"/>
    <property type="molecule type" value="Genomic_DNA"/>
</dbReference>
<sequence length="66" mass="7394">MATQVTIDGATFEVSDRGRVFWSDDWGRVIGWAIRREHGLRDVHYGAETYGHVSVHFDGQSTGGSR</sequence>
<evidence type="ECO:0000313" key="2">
    <source>
        <dbReference type="Proteomes" id="UP000291469"/>
    </source>
</evidence>
<name>A0A411YDQ5_9ACTN</name>
<organism evidence="1 2">
    <name type="scientific">Egibacter rhizosphaerae</name>
    <dbReference type="NCBI Taxonomy" id="1670831"/>
    <lineage>
        <taxon>Bacteria</taxon>
        <taxon>Bacillati</taxon>
        <taxon>Actinomycetota</taxon>
        <taxon>Nitriliruptoria</taxon>
        <taxon>Egibacterales</taxon>
        <taxon>Egibacteraceae</taxon>
        <taxon>Egibacter</taxon>
    </lineage>
</organism>
<accession>A0A411YDQ5</accession>
<dbReference type="RefSeq" id="WP_131154328.1">
    <property type="nucleotide sequence ID" value="NZ_CP036402.1"/>
</dbReference>